<dbReference type="GeneTree" id="ENSGT00940000158652"/>
<dbReference type="AlphaFoldDB" id="H2ZSE1"/>
<dbReference type="GO" id="GO:0005634">
    <property type="term" value="C:nucleus"/>
    <property type="evidence" value="ECO:0007669"/>
    <property type="project" value="TreeGrafter"/>
</dbReference>
<dbReference type="STRING" id="7897.ENSLACP00000000312"/>
<feature type="compositionally biased region" description="Polar residues" evidence="2">
    <location>
        <begin position="195"/>
        <end position="205"/>
    </location>
</feature>
<dbReference type="GO" id="GO:0007052">
    <property type="term" value="P:mitotic spindle organization"/>
    <property type="evidence" value="ECO:0007669"/>
    <property type="project" value="TreeGrafter"/>
</dbReference>
<dbReference type="Proteomes" id="UP000008672">
    <property type="component" value="Unassembled WGS sequence"/>
</dbReference>
<dbReference type="GO" id="GO:0031616">
    <property type="term" value="C:spindle pole centrosome"/>
    <property type="evidence" value="ECO:0007669"/>
    <property type="project" value="TreeGrafter"/>
</dbReference>
<dbReference type="PANTHER" id="PTHR12353">
    <property type="entry name" value="DISKS LARGE-ASSOCIATED PROTEIN DAP SAP90/PSD-95-ASSOCIATED PROTEIN"/>
    <property type="match status" value="1"/>
</dbReference>
<organism evidence="3 4">
    <name type="scientific">Latimeria chalumnae</name>
    <name type="common">Coelacanth</name>
    <dbReference type="NCBI Taxonomy" id="7897"/>
    <lineage>
        <taxon>Eukaryota</taxon>
        <taxon>Metazoa</taxon>
        <taxon>Chordata</taxon>
        <taxon>Craniata</taxon>
        <taxon>Vertebrata</taxon>
        <taxon>Euteleostomi</taxon>
        <taxon>Coelacanthiformes</taxon>
        <taxon>Coelacanthidae</taxon>
        <taxon>Latimeria</taxon>
    </lineage>
</organism>
<dbReference type="EMBL" id="AFYH01239172">
    <property type="status" value="NOT_ANNOTATED_CDS"/>
    <property type="molecule type" value="Genomic_DNA"/>
</dbReference>
<dbReference type="EMBL" id="AFYH01239173">
    <property type="status" value="NOT_ANNOTATED_CDS"/>
    <property type="molecule type" value="Genomic_DNA"/>
</dbReference>
<evidence type="ECO:0008006" key="5">
    <source>
        <dbReference type="Google" id="ProtNLM"/>
    </source>
</evidence>
<protein>
    <recommendedName>
        <fullName evidence="5">DLG associated protein 5</fullName>
    </recommendedName>
</protein>
<evidence type="ECO:0000256" key="2">
    <source>
        <dbReference type="SAM" id="MobiDB-lite"/>
    </source>
</evidence>
<dbReference type="FunCoup" id="H2ZSE1">
    <property type="interactions" value="989"/>
</dbReference>
<evidence type="ECO:0000313" key="3">
    <source>
        <dbReference type="Ensembl" id="ENSLACP00000000312.1"/>
    </source>
</evidence>
<reference evidence="3" key="3">
    <citation type="submission" date="2025-09" db="UniProtKB">
        <authorList>
            <consortium name="Ensembl"/>
        </authorList>
    </citation>
    <scope>IDENTIFICATION</scope>
</reference>
<dbReference type="EMBL" id="AFYH01239176">
    <property type="status" value="NOT_ANNOTATED_CDS"/>
    <property type="molecule type" value="Genomic_DNA"/>
</dbReference>
<proteinExistence type="inferred from homology"/>
<accession>H2ZSE1</accession>
<sequence length="618" mass="68629">TRSRFADLYKKMSSVDSIRAQATRRRSIQQKENRYQEFRKSRGCFLEDPLEDGEVSHRELDGDFPENLQQKRQQAVESGKKVMSVARKEKLQRWKEEKQLRKLKEQQERAKHPVFKVGRYRPDDLIFIPPPGTTLAPAAKIAAPVIKRMTRSVTKKLAEATGAKTLLQAAVQPGVNGPVKSAPLSGNRPAHQAAPSIQSATRQTRVPEQLTQRLQDSALGEAGVRTCLQTKGEKKKVKKQQKNPRKFETLQGKISLLKAPLIQETIKTNKSLSPDLGQPRVKESARSQPKAAALSASATPLLSFAPSDYTFQPLEGLPVYPVSPHSDDAFLMPTATWDLEANFFKVGLRLLSESLVFSISLISSPPPPPKKNTRKNHLSPLDGNQSPFLLSLSRSSTVPAGTTSGSTTALQGRLRSGDLQVLEPQNSEHDVPYFSLKRSVFQTTVECSASHQWEGKLEQEEIPEEVKDQIRTTVGQARLLVAERFHQFKGLVDNCEFRRGEKVTTCADLDGFWDMVYFQVEDVVKKFGGLEMLQEKSWQEQTEPQALRGRKAPKKPVCSAPKPSVDEGARAAARSRLAMAKAMMKARKAELESAVSETVEVFGAKVFKAESPMKGASG</sequence>
<dbReference type="EMBL" id="AFYH01239175">
    <property type="status" value="NOT_ANNOTATED_CDS"/>
    <property type="molecule type" value="Genomic_DNA"/>
</dbReference>
<feature type="region of interest" description="Disordered" evidence="2">
    <location>
        <begin position="268"/>
        <end position="292"/>
    </location>
</feature>
<dbReference type="EMBL" id="AFYH01239174">
    <property type="status" value="NOT_ANNOTATED_CDS"/>
    <property type="molecule type" value="Genomic_DNA"/>
</dbReference>
<dbReference type="GO" id="GO:0008017">
    <property type="term" value="F:microtubule binding"/>
    <property type="evidence" value="ECO:0007669"/>
    <property type="project" value="TreeGrafter"/>
</dbReference>
<dbReference type="GO" id="GO:0051642">
    <property type="term" value="P:centrosome localization"/>
    <property type="evidence" value="ECO:0007669"/>
    <property type="project" value="TreeGrafter"/>
</dbReference>
<evidence type="ECO:0000256" key="1">
    <source>
        <dbReference type="ARBA" id="ARBA00008839"/>
    </source>
</evidence>
<keyword evidence="4" id="KW-1185">Reference proteome</keyword>
<name>H2ZSE1_LATCH</name>
<comment type="similarity">
    <text evidence="1">Belongs to the SAPAP family.</text>
</comment>
<dbReference type="GO" id="GO:0007059">
    <property type="term" value="P:chromosome segregation"/>
    <property type="evidence" value="ECO:0007669"/>
    <property type="project" value="TreeGrafter"/>
</dbReference>
<dbReference type="GO" id="GO:0007346">
    <property type="term" value="P:regulation of mitotic cell cycle"/>
    <property type="evidence" value="ECO:0007669"/>
    <property type="project" value="TreeGrafter"/>
</dbReference>
<dbReference type="eggNOG" id="KOG3971">
    <property type="taxonomic scope" value="Eukaryota"/>
</dbReference>
<dbReference type="Ensembl" id="ENSLACT00000000314.1">
    <property type="protein sequence ID" value="ENSLACP00000000312.1"/>
    <property type="gene ID" value="ENSLACG00000000281.1"/>
</dbReference>
<dbReference type="Bgee" id="ENSLACG00000000281">
    <property type="expression patterns" value="Expressed in pelvic fin"/>
</dbReference>
<reference evidence="4" key="1">
    <citation type="submission" date="2011-08" db="EMBL/GenBank/DDBJ databases">
        <title>The draft genome of Latimeria chalumnae.</title>
        <authorList>
            <person name="Di Palma F."/>
            <person name="Alfoldi J."/>
            <person name="Johnson J."/>
            <person name="Berlin A."/>
            <person name="Gnerre S."/>
            <person name="Jaffe D."/>
            <person name="MacCallum I."/>
            <person name="Young S."/>
            <person name="Walker B.J."/>
            <person name="Lander E."/>
            <person name="Lindblad-Toh K."/>
        </authorList>
    </citation>
    <scope>NUCLEOTIDE SEQUENCE [LARGE SCALE GENOMIC DNA]</scope>
    <source>
        <strain evidence="4">Wild caught</strain>
    </source>
</reference>
<dbReference type="GO" id="GO:0005737">
    <property type="term" value="C:cytoplasm"/>
    <property type="evidence" value="ECO:0007669"/>
    <property type="project" value="TreeGrafter"/>
</dbReference>
<reference evidence="3" key="2">
    <citation type="submission" date="2025-08" db="UniProtKB">
        <authorList>
            <consortium name="Ensembl"/>
        </authorList>
    </citation>
    <scope>IDENTIFICATION</scope>
</reference>
<dbReference type="PANTHER" id="PTHR12353:SF1">
    <property type="entry name" value="DISKS LARGE-ASSOCIATED PROTEIN 5"/>
    <property type="match status" value="1"/>
</dbReference>
<dbReference type="InParanoid" id="H2ZSE1"/>
<dbReference type="InterPro" id="IPR005026">
    <property type="entry name" value="SAPAP"/>
</dbReference>
<dbReference type="GO" id="GO:0023052">
    <property type="term" value="P:signaling"/>
    <property type="evidence" value="ECO:0007669"/>
    <property type="project" value="InterPro"/>
</dbReference>
<dbReference type="GO" id="GO:0051382">
    <property type="term" value="P:kinetochore assembly"/>
    <property type="evidence" value="ECO:0007669"/>
    <property type="project" value="TreeGrafter"/>
</dbReference>
<feature type="region of interest" description="Disordered" evidence="2">
    <location>
        <begin position="362"/>
        <end position="381"/>
    </location>
</feature>
<feature type="region of interest" description="Disordered" evidence="2">
    <location>
        <begin position="183"/>
        <end position="205"/>
    </location>
</feature>
<dbReference type="OMA" id="PFDMPML"/>
<dbReference type="Pfam" id="PF03359">
    <property type="entry name" value="GKAP"/>
    <property type="match status" value="1"/>
</dbReference>
<feature type="region of interest" description="Disordered" evidence="2">
    <location>
        <begin position="538"/>
        <end position="570"/>
    </location>
</feature>
<evidence type="ECO:0000313" key="4">
    <source>
        <dbReference type="Proteomes" id="UP000008672"/>
    </source>
</evidence>
<dbReference type="HOGENOM" id="CLU_018126_0_0_1"/>